<dbReference type="EMBL" id="VSSQ01006886">
    <property type="protein sequence ID" value="MPM34150.1"/>
    <property type="molecule type" value="Genomic_DNA"/>
</dbReference>
<organism evidence="2">
    <name type="scientific">bioreactor metagenome</name>
    <dbReference type="NCBI Taxonomy" id="1076179"/>
    <lineage>
        <taxon>unclassified sequences</taxon>
        <taxon>metagenomes</taxon>
        <taxon>ecological metagenomes</taxon>
    </lineage>
</organism>
<feature type="domain" description="Peptidase S9 prolyl oligopeptidase catalytic" evidence="1">
    <location>
        <begin position="111"/>
        <end position="242"/>
    </location>
</feature>
<gene>
    <name evidence="2" type="ORF">SDC9_80732</name>
</gene>
<sequence length="332" mass="36236">MRFTGPMQTVLPLMAEFPGQEYRFKPGPRQVEMYVKEPAAGINGNTGLMLLSHNWGGTWKLTAPWCDILCDKFNLICISVNYLQSGWTQDDPEPYDHGPLQAMDCLRALYHVRKLLAARGVRYNPRRCYAAGASGGGNVSLMVNKLAPQSFGCVIDLCGMPGLTDDIAFGVGRLNAHYSPDPGAANYLSPAMREIRDPGNPAHLALQFQRNSANQVVIVHGLDDDYCSVTDKILIFRNMIAAGFRPAGHFVTPAMVDGIVLITTGHAVGDRPYVIAEYGKPYIAERGEFISVLPGPDDFDQRHVVTYPVTGGVYRVDFAVGAPVLEFAAAEA</sequence>
<dbReference type="AlphaFoldDB" id="A0A644YZW1"/>
<comment type="caution">
    <text evidence="2">The sequence shown here is derived from an EMBL/GenBank/DDBJ whole genome shotgun (WGS) entry which is preliminary data.</text>
</comment>
<evidence type="ECO:0000259" key="1">
    <source>
        <dbReference type="Pfam" id="PF00326"/>
    </source>
</evidence>
<dbReference type="InterPro" id="IPR001375">
    <property type="entry name" value="Peptidase_S9_cat"/>
</dbReference>
<protein>
    <recommendedName>
        <fullName evidence="1">Peptidase S9 prolyl oligopeptidase catalytic domain-containing protein</fullName>
    </recommendedName>
</protein>
<reference evidence="2" key="1">
    <citation type="submission" date="2019-08" db="EMBL/GenBank/DDBJ databases">
        <authorList>
            <person name="Kucharzyk K."/>
            <person name="Murdoch R.W."/>
            <person name="Higgins S."/>
            <person name="Loffler F."/>
        </authorList>
    </citation>
    <scope>NUCLEOTIDE SEQUENCE</scope>
</reference>
<dbReference type="SUPFAM" id="SSF53474">
    <property type="entry name" value="alpha/beta-Hydrolases"/>
    <property type="match status" value="1"/>
</dbReference>
<evidence type="ECO:0000313" key="2">
    <source>
        <dbReference type="EMBL" id="MPM34150.1"/>
    </source>
</evidence>
<proteinExistence type="predicted"/>
<dbReference type="Gene3D" id="3.40.50.1820">
    <property type="entry name" value="alpha/beta hydrolase"/>
    <property type="match status" value="1"/>
</dbReference>
<name>A0A644YZW1_9ZZZZ</name>
<dbReference type="InterPro" id="IPR029058">
    <property type="entry name" value="AB_hydrolase_fold"/>
</dbReference>
<dbReference type="Pfam" id="PF00326">
    <property type="entry name" value="Peptidase_S9"/>
    <property type="match status" value="1"/>
</dbReference>
<accession>A0A644YZW1</accession>